<dbReference type="InterPro" id="IPR001806">
    <property type="entry name" value="Small_GTPase"/>
</dbReference>
<dbReference type="GO" id="GO:0007264">
    <property type="term" value="P:small GTPase-mediated signal transduction"/>
    <property type="evidence" value="ECO:0007669"/>
    <property type="project" value="InterPro"/>
</dbReference>
<reference evidence="5" key="2">
    <citation type="submission" date="2022-10" db="EMBL/GenBank/DDBJ databases">
        <authorList>
            <consortium name="ENA_rothamsted_submissions"/>
            <consortium name="culmorum"/>
            <person name="King R."/>
        </authorList>
    </citation>
    <scope>NUCLEOTIDE SEQUENCE</scope>
</reference>
<keyword evidence="1" id="KW-0677">Repeat</keyword>
<evidence type="ECO:0000313" key="6">
    <source>
        <dbReference type="Proteomes" id="UP001153620"/>
    </source>
</evidence>
<dbReference type="InterPro" id="IPR027417">
    <property type="entry name" value="P-loop_NTPase"/>
</dbReference>
<protein>
    <recommendedName>
        <fullName evidence="4">BTB domain-containing protein</fullName>
    </recommendedName>
</protein>
<dbReference type="InterPro" id="IPR000210">
    <property type="entry name" value="BTB/POZ_dom"/>
</dbReference>
<evidence type="ECO:0000256" key="1">
    <source>
        <dbReference type="ARBA" id="ARBA00022737"/>
    </source>
</evidence>
<dbReference type="CDD" id="cd18499">
    <property type="entry name" value="BACK_RHOBTB"/>
    <property type="match status" value="1"/>
</dbReference>
<reference evidence="5" key="1">
    <citation type="submission" date="2022-01" db="EMBL/GenBank/DDBJ databases">
        <authorList>
            <person name="King R."/>
        </authorList>
    </citation>
    <scope>NUCLEOTIDE SEQUENCE</scope>
</reference>
<dbReference type="SUPFAM" id="SSF52540">
    <property type="entry name" value="P-loop containing nucleoside triphosphate hydrolases"/>
    <property type="match status" value="1"/>
</dbReference>
<dbReference type="Gene3D" id="3.30.710.10">
    <property type="entry name" value="Potassium Channel Kv1.1, Chain A"/>
    <property type="match status" value="3"/>
</dbReference>
<dbReference type="AlphaFoldDB" id="A0A9N9RPM3"/>
<evidence type="ECO:0000259" key="4">
    <source>
        <dbReference type="SMART" id="SM00225"/>
    </source>
</evidence>
<dbReference type="SMART" id="SM00225">
    <property type="entry name" value="BTB"/>
    <property type="match status" value="2"/>
</dbReference>
<dbReference type="GO" id="GO:0022412">
    <property type="term" value="P:cellular process involved in reproduction in multicellular organism"/>
    <property type="evidence" value="ECO:0007669"/>
    <property type="project" value="UniProtKB-ARBA"/>
</dbReference>
<dbReference type="Gene3D" id="3.40.50.300">
    <property type="entry name" value="P-loop containing nucleotide triphosphate hydrolases"/>
    <property type="match status" value="1"/>
</dbReference>
<keyword evidence="2" id="KW-0547">Nucleotide-binding</keyword>
<name>A0A9N9RPM3_9DIPT</name>
<dbReference type="FunFam" id="3.40.50.300:FF:000177">
    <property type="entry name" value="Rho-related BTB domain-containing protein 2"/>
    <property type="match status" value="1"/>
</dbReference>
<dbReference type="EMBL" id="OU895877">
    <property type="protein sequence ID" value="CAG9800120.1"/>
    <property type="molecule type" value="Genomic_DNA"/>
</dbReference>
<dbReference type="GO" id="GO:0001667">
    <property type="term" value="P:ameboidal-type cell migration"/>
    <property type="evidence" value="ECO:0007669"/>
    <property type="project" value="UniProtKB-ARBA"/>
</dbReference>
<dbReference type="SMART" id="SM00173">
    <property type="entry name" value="RAS"/>
    <property type="match status" value="1"/>
</dbReference>
<evidence type="ECO:0000256" key="2">
    <source>
        <dbReference type="ARBA" id="ARBA00022741"/>
    </source>
</evidence>
<dbReference type="CDD" id="cd18300">
    <property type="entry name" value="BTB2_POZ_RhoBTB"/>
    <property type="match status" value="1"/>
</dbReference>
<proteinExistence type="predicted"/>
<dbReference type="PANTHER" id="PTHR24072">
    <property type="entry name" value="RHO FAMILY GTPASE"/>
    <property type="match status" value="1"/>
</dbReference>
<dbReference type="SMART" id="SM00175">
    <property type="entry name" value="RAB"/>
    <property type="match status" value="1"/>
</dbReference>
<dbReference type="GO" id="GO:0010008">
    <property type="term" value="C:endosome membrane"/>
    <property type="evidence" value="ECO:0007669"/>
    <property type="project" value="UniProtKB-ARBA"/>
</dbReference>
<dbReference type="GO" id="GO:0035006">
    <property type="term" value="P:melanization defense response"/>
    <property type="evidence" value="ECO:0007669"/>
    <property type="project" value="UniProtKB-ARBA"/>
</dbReference>
<accession>A0A9N9RPM3</accession>
<dbReference type="FunFam" id="3.30.710.10:FF:000014">
    <property type="entry name" value="Rho-related BTB domain-containing protein 2 isoform 1"/>
    <property type="match status" value="1"/>
</dbReference>
<dbReference type="SMART" id="SM00174">
    <property type="entry name" value="RHO"/>
    <property type="match status" value="1"/>
</dbReference>
<keyword evidence="3" id="KW-0342">GTP-binding</keyword>
<dbReference type="Proteomes" id="UP001153620">
    <property type="component" value="Chromosome 1"/>
</dbReference>
<dbReference type="GO" id="GO:0003006">
    <property type="term" value="P:developmental process involved in reproduction"/>
    <property type="evidence" value="ECO:0007669"/>
    <property type="project" value="UniProtKB-ARBA"/>
</dbReference>
<dbReference type="CDD" id="cd01873">
    <property type="entry name" value="RhoBTB"/>
    <property type="match status" value="1"/>
</dbReference>
<dbReference type="SUPFAM" id="SSF54695">
    <property type="entry name" value="POZ domain"/>
    <property type="match status" value="2"/>
</dbReference>
<dbReference type="Pfam" id="PF00071">
    <property type="entry name" value="Ras"/>
    <property type="match status" value="1"/>
</dbReference>
<dbReference type="GO" id="GO:0005525">
    <property type="term" value="F:GTP binding"/>
    <property type="evidence" value="ECO:0007669"/>
    <property type="project" value="UniProtKB-KW"/>
</dbReference>
<dbReference type="InterPro" id="IPR003578">
    <property type="entry name" value="Small_GTPase_Rho"/>
</dbReference>
<gene>
    <name evidence="5" type="ORF">CHIRRI_LOCUS3071</name>
</gene>
<sequence>MDNEQPHQELVKCVLVGDTAVGKTRLICARACNKHVSLSQLLTTHVPTVWAIDQYRIYKDVLERSWEVVDSVNVSLRLWDTFGDHEKDRRFAYGRSDVVLLCFSIASRVSLRNCRLMWYNEIRRFCPQTPVILVGCKNDLRYMYRDETYLSYFGDRSPFVRAARKTDLVYPDEARAVAKELGIQYYESSVLTYFGVNEVFENAIRAALINRRRERFWMTNLKRVQRPFLQAPFRPPKPATPEVSVLTGNYSKDMLNMFHSQCYTDLVLVAGNIRFAVHRFMLASSSNAFQRLLNMDFSADLCARSSSESSMVSSTFGESTTADFNDDTEFLIRTEQKQASNRMWEQLKRRSSYQALPTFESKKDISRDLHHPIFQHIRIVYMDEERNSITQTQTIVTLSKLVTAKAMQQCLMFIYTGTIDKEYLELQEVRQAAELLELPQLMVLLSNTQSNESFMNDETIQHYSVYMKQNLEKQSIDNGMFADITFELDDGKMKAHRSMLVARCEVMRAMFSGNFAESNAHIICLPGVTEYTFHKLLCYLYTDEIPPISADKSLNLLELANRLCLPRLLNLIECRVIENLTKISQNETIEAIDLCLKLLEPVKLHNAHQLAEWCMSYLCVNYNSICRHLPKSLKLLHEENQDYLRENRWPPVWYLKDFDYYQRCQKEQKIEMSLNKKNCHTDDNGCLCFSGVFFWLTGGKSKSRSSATTKVVTSQDSTSLLSNPNSINQLDLEVADL</sequence>
<dbReference type="Pfam" id="PF00651">
    <property type="entry name" value="BTB"/>
    <property type="match status" value="2"/>
</dbReference>
<feature type="domain" description="BTB" evidence="4">
    <location>
        <begin position="482"/>
        <end position="580"/>
    </location>
</feature>
<dbReference type="PRINTS" id="PR00449">
    <property type="entry name" value="RASTRNSFRMNG"/>
</dbReference>
<organism evidence="5 6">
    <name type="scientific">Chironomus riparius</name>
    <dbReference type="NCBI Taxonomy" id="315576"/>
    <lineage>
        <taxon>Eukaryota</taxon>
        <taxon>Metazoa</taxon>
        <taxon>Ecdysozoa</taxon>
        <taxon>Arthropoda</taxon>
        <taxon>Hexapoda</taxon>
        <taxon>Insecta</taxon>
        <taxon>Pterygota</taxon>
        <taxon>Neoptera</taxon>
        <taxon>Endopterygota</taxon>
        <taxon>Diptera</taxon>
        <taxon>Nematocera</taxon>
        <taxon>Chironomoidea</taxon>
        <taxon>Chironomidae</taxon>
        <taxon>Chironominae</taxon>
        <taxon>Chironomus</taxon>
    </lineage>
</organism>
<evidence type="ECO:0000256" key="3">
    <source>
        <dbReference type="ARBA" id="ARBA00023134"/>
    </source>
</evidence>
<keyword evidence="6" id="KW-1185">Reference proteome</keyword>
<evidence type="ECO:0000313" key="5">
    <source>
        <dbReference type="EMBL" id="CAG9800120.1"/>
    </source>
</evidence>
<dbReference type="GO" id="GO:0003924">
    <property type="term" value="F:GTPase activity"/>
    <property type="evidence" value="ECO:0007669"/>
    <property type="project" value="InterPro"/>
</dbReference>
<feature type="domain" description="BTB" evidence="4">
    <location>
        <begin position="264"/>
        <end position="453"/>
    </location>
</feature>
<dbReference type="GO" id="GO:0035099">
    <property type="term" value="P:hemocyte migration"/>
    <property type="evidence" value="ECO:0007669"/>
    <property type="project" value="UniProtKB-ARBA"/>
</dbReference>
<dbReference type="InterPro" id="IPR011333">
    <property type="entry name" value="SKP1/BTB/POZ_sf"/>
</dbReference>
<dbReference type="OrthoDB" id="6020506at2759"/>